<dbReference type="EMBL" id="CAMXCT010006681">
    <property type="protein sequence ID" value="CAI4018200.1"/>
    <property type="molecule type" value="Genomic_DNA"/>
</dbReference>
<evidence type="ECO:0000313" key="2">
    <source>
        <dbReference type="EMBL" id="CAL4805512.1"/>
    </source>
</evidence>
<dbReference type="EMBL" id="CAMXCT030006681">
    <property type="protein sequence ID" value="CAL4805512.1"/>
    <property type="molecule type" value="Genomic_DNA"/>
</dbReference>
<comment type="caution">
    <text evidence="1">The sequence shown here is derived from an EMBL/GenBank/DDBJ whole genome shotgun (WGS) entry which is preliminary data.</text>
</comment>
<dbReference type="EMBL" id="CAMXCT020006681">
    <property type="protein sequence ID" value="CAL1171575.1"/>
    <property type="molecule type" value="Genomic_DNA"/>
</dbReference>
<protein>
    <submittedName>
        <fullName evidence="1">Uncharacterized protein</fullName>
    </submittedName>
</protein>
<dbReference type="Proteomes" id="UP001152797">
    <property type="component" value="Unassembled WGS sequence"/>
</dbReference>
<proteinExistence type="predicted"/>
<reference evidence="1" key="1">
    <citation type="submission" date="2022-10" db="EMBL/GenBank/DDBJ databases">
        <authorList>
            <person name="Chen Y."/>
            <person name="Dougan E. K."/>
            <person name="Chan C."/>
            <person name="Rhodes N."/>
            <person name="Thang M."/>
        </authorList>
    </citation>
    <scope>NUCLEOTIDE SEQUENCE</scope>
</reference>
<evidence type="ECO:0000313" key="1">
    <source>
        <dbReference type="EMBL" id="CAI4018200.1"/>
    </source>
</evidence>
<accession>A0A9P1GNT7</accession>
<evidence type="ECO:0000313" key="3">
    <source>
        <dbReference type="Proteomes" id="UP001152797"/>
    </source>
</evidence>
<name>A0A9P1GNT7_9DINO</name>
<keyword evidence="3" id="KW-1185">Reference proteome</keyword>
<gene>
    <name evidence="1" type="ORF">C1SCF055_LOCUS42792</name>
</gene>
<organism evidence="1">
    <name type="scientific">Cladocopium goreaui</name>
    <dbReference type="NCBI Taxonomy" id="2562237"/>
    <lineage>
        <taxon>Eukaryota</taxon>
        <taxon>Sar</taxon>
        <taxon>Alveolata</taxon>
        <taxon>Dinophyceae</taxon>
        <taxon>Suessiales</taxon>
        <taxon>Symbiodiniaceae</taxon>
        <taxon>Cladocopium</taxon>
    </lineage>
</organism>
<reference evidence="2 3" key="2">
    <citation type="submission" date="2024-05" db="EMBL/GenBank/DDBJ databases">
        <authorList>
            <person name="Chen Y."/>
            <person name="Shah S."/>
            <person name="Dougan E. K."/>
            <person name="Thang M."/>
            <person name="Chan C."/>
        </authorList>
    </citation>
    <scope>NUCLEOTIDE SEQUENCE [LARGE SCALE GENOMIC DNA]</scope>
</reference>
<dbReference type="AlphaFoldDB" id="A0A9P1GNT7"/>
<sequence length="216" mass="23823">MVAQFLFNFCKVVPLCLFRRKIPEPFASGQSVFNPLFAQLLFVLASARALQMARLACETQGEPTGLSLSQCQTLATGEFQVQSKESLPKDSLAVLFPLMTLPDSLILTYGSLQRATLPEVGPVVLMLGKSSSTEKQHGILFQAAFIRAEEMAAKAIFKDQFVTDGLEHSQHTSIIYGMVDGKLVIRRVLIMKVCPEKFALLDHACSEQLEDAFQPP</sequence>